<gene>
    <name evidence="6" type="ORF">FC962_00955</name>
    <name evidence="7" type="ORF">FC964_00940</name>
</gene>
<protein>
    <submittedName>
        <fullName evidence="6">ABC transporter ATP-binding protein</fullName>
    </submittedName>
</protein>
<dbReference type="Gene3D" id="3.40.50.300">
    <property type="entry name" value="P-loop containing nucleotide triphosphate hydrolases"/>
    <property type="match status" value="1"/>
</dbReference>
<dbReference type="InterPro" id="IPR027417">
    <property type="entry name" value="P-loop_NTPase"/>
</dbReference>
<dbReference type="EMBL" id="SWRL01000001">
    <property type="protein sequence ID" value="NFH60503.1"/>
    <property type="molecule type" value="Genomic_DNA"/>
</dbReference>
<dbReference type="Proteomes" id="UP000482543">
    <property type="component" value="Unassembled WGS sequence"/>
</dbReference>
<comment type="caution">
    <text evidence="6">The sequence shown here is derived from an EMBL/GenBank/DDBJ whole genome shotgun (WGS) entry which is preliminary data.</text>
</comment>
<proteinExistence type="inferred from homology"/>
<accession>A0A6G4EB78</accession>
<dbReference type="InterPro" id="IPR003593">
    <property type="entry name" value="AAA+_ATPase"/>
</dbReference>
<evidence type="ECO:0000256" key="1">
    <source>
        <dbReference type="ARBA" id="ARBA00005417"/>
    </source>
</evidence>
<keyword evidence="4 6" id="KW-0067">ATP-binding</keyword>
<evidence type="ECO:0000256" key="3">
    <source>
        <dbReference type="ARBA" id="ARBA00022741"/>
    </source>
</evidence>
<dbReference type="PANTHER" id="PTHR42798:SF7">
    <property type="entry name" value="ALPHA-D-RIBOSE 1-METHYLPHOSPHONATE 5-TRIPHOSPHATE SYNTHASE SUBUNIT PHNL"/>
    <property type="match status" value="1"/>
</dbReference>
<keyword evidence="3" id="KW-0547">Nucleotide-binding</keyword>
<sequence length="227" mass="25607">MSILKGINIKKKINIGDNSYDILKGINLGINEGEFLSIMGQSGAGKSTLLYILSGLDKPSEGSVLFENDYIFNMKDKRLSKLRRENFGFIFQFYNLIEGLNVEDNISIIFEYEGVPKKKYKEKLEFLLNKVGLYEKRKCYPYQLSGGQQQRVAIARALITDPKIIFADEPTGSLDSNSGNNVLEILKSLNVNDKKTIVMVTHDKHAASFSNRIIEIKDGKIDISNKL</sequence>
<dbReference type="SUPFAM" id="SSF52540">
    <property type="entry name" value="P-loop containing nucleoside triphosphate hydrolases"/>
    <property type="match status" value="1"/>
</dbReference>
<evidence type="ECO:0000313" key="6">
    <source>
        <dbReference type="EMBL" id="NFH60503.1"/>
    </source>
</evidence>
<dbReference type="SMART" id="SM00382">
    <property type="entry name" value="AAA"/>
    <property type="match status" value="1"/>
</dbReference>
<dbReference type="PROSITE" id="PS50893">
    <property type="entry name" value="ABC_TRANSPORTER_2"/>
    <property type="match status" value="1"/>
</dbReference>
<reference evidence="6 8" key="1">
    <citation type="submission" date="2019-04" db="EMBL/GenBank/DDBJ databases">
        <title>Genome sequencing of Clostridium botulinum Groups I-IV and Clostridium butyricum.</title>
        <authorList>
            <person name="Brunt J."/>
            <person name="Van Vliet A.H.M."/>
            <person name="Stringer S.C."/>
            <person name="Carter A.T."/>
            <person name="Peck M.W."/>
        </authorList>
    </citation>
    <scope>NUCLEOTIDE SEQUENCE</scope>
    <source>
        <strain evidence="6">IFR 15/031</strain>
        <strain evidence="7 8">IFR 15/034</strain>
    </source>
</reference>
<comment type="similarity">
    <text evidence="1">Belongs to the ABC transporter superfamily.</text>
</comment>
<organism evidence="6">
    <name type="scientific">Clostridium botulinum</name>
    <dbReference type="NCBI Taxonomy" id="1491"/>
    <lineage>
        <taxon>Bacteria</taxon>
        <taxon>Bacillati</taxon>
        <taxon>Bacillota</taxon>
        <taxon>Clostridia</taxon>
        <taxon>Eubacteriales</taxon>
        <taxon>Clostridiaceae</taxon>
        <taxon>Clostridium</taxon>
    </lineage>
</organism>
<dbReference type="InterPro" id="IPR017911">
    <property type="entry name" value="MacB-like_ATP-bd"/>
</dbReference>
<evidence type="ECO:0000256" key="2">
    <source>
        <dbReference type="ARBA" id="ARBA00022448"/>
    </source>
</evidence>
<dbReference type="EMBL" id="SWRJ01000001">
    <property type="protein sequence ID" value="NFI19975.1"/>
    <property type="molecule type" value="Genomic_DNA"/>
</dbReference>
<feature type="domain" description="ABC transporter" evidence="5">
    <location>
        <begin position="4"/>
        <end position="227"/>
    </location>
</feature>
<dbReference type="AlphaFoldDB" id="A0A6G4EB78"/>
<dbReference type="FunFam" id="3.40.50.300:FF:001419">
    <property type="entry name" value="Macrolide ABC transporter ATP-binding protein"/>
    <property type="match status" value="1"/>
</dbReference>
<evidence type="ECO:0000313" key="8">
    <source>
        <dbReference type="Proteomes" id="UP000482543"/>
    </source>
</evidence>
<dbReference type="PROSITE" id="PS00211">
    <property type="entry name" value="ABC_TRANSPORTER_1"/>
    <property type="match status" value="1"/>
</dbReference>
<dbReference type="Pfam" id="PF00005">
    <property type="entry name" value="ABC_tran"/>
    <property type="match status" value="1"/>
</dbReference>
<evidence type="ECO:0000259" key="5">
    <source>
        <dbReference type="PROSITE" id="PS50893"/>
    </source>
</evidence>
<name>A0A6G4EB78_CLOBO</name>
<dbReference type="GO" id="GO:0016887">
    <property type="term" value="F:ATP hydrolysis activity"/>
    <property type="evidence" value="ECO:0007669"/>
    <property type="project" value="InterPro"/>
</dbReference>
<dbReference type="RefSeq" id="WP_061319235.1">
    <property type="nucleotide sequence ID" value="NZ_CP013247.1"/>
</dbReference>
<dbReference type="InterPro" id="IPR017871">
    <property type="entry name" value="ABC_transporter-like_CS"/>
</dbReference>
<dbReference type="GO" id="GO:0005524">
    <property type="term" value="F:ATP binding"/>
    <property type="evidence" value="ECO:0007669"/>
    <property type="project" value="UniProtKB-KW"/>
</dbReference>
<keyword evidence="2" id="KW-0813">Transport</keyword>
<evidence type="ECO:0000256" key="4">
    <source>
        <dbReference type="ARBA" id="ARBA00022840"/>
    </source>
</evidence>
<dbReference type="InterPro" id="IPR003439">
    <property type="entry name" value="ABC_transporter-like_ATP-bd"/>
</dbReference>
<dbReference type="CDD" id="cd03255">
    <property type="entry name" value="ABC_MJ0796_LolCDE_FtsE"/>
    <property type="match status" value="1"/>
</dbReference>
<evidence type="ECO:0000313" key="7">
    <source>
        <dbReference type="EMBL" id="NFI19975.1"/>
    </source>
</evidence>
<dbReference type="PANTHER" id="PTHR42798">
    <property type="entry name" value="LIPOPROTEIN-RELEASING SYSTEM ATP-BINDING PROTEIN LOLD"/>
    <property type="match status" value="1"/>
</dbReference>